<evidence type="ECO:0000313" key="1">
    <source>
        <dbReference type="EMBL" id="PTU74987.1"/>
    </source>
</evidence>
<dbReference type="Proteomes" id="UP000244064">
    <property type="component" value="Unassembled WGS sequence"/>
</dbReference>
<keyword evidence="2" id="KW-1185">Reference proteome</keyword>
<reference evidence="1 2" key="1">
    <citation type="submission" date="2018-04" db="EMBL/GenBank/DDBJ databases">
        <title>Pseudomonas sp. nov., isolated from mangrove soil.</title>
        <authorList>
            <person name="Chen C."/>
        </authorList>
    </citation>
    <scope>NUCLEOTIDE SEQUENCE [LARGE SCALE GENOMIC DNA]</scope>
    <source>
        <strain evidence="1 2">TC-11</strain>
    </source>
</reference>
<gene>
    <name evidence="1" type="ORF">DBO85_06915</name>
</gene>
<accession>A0A2T5PBC0</accession>
<dbReference type="OrthoDB" id="7017144at2"/>
<proteinExistence type="predicted"/>
<organism evidence="1 2">
    <name type="scientific">Pseudomonas mangrovi</name>
    <dbReference type="NCBI Taxonomy" id="2161748"/>
    <lineage>
        <taxon>Bacteria</taxon>
        <taxon>Pseudomonadati</taxon>
        <taxon>Pseudomonadota</taxon>
        <taxon>Gammaproteobacteria</taxon>
        <taxon>Pseudomonadales</taxon>
        <taxon>Pseudomonadaceae</taxon>
        <taxon>Pseudomonas</taxon>
    </lineage>
</organism>
<evidence type="ECO:0000313" key="2">
    <source>
        <dbReference type="Proteomes" id="UP000244064"/>
    </source>
</evidence>
<name>A0A2T5PBC0_9PSED</name>
<dbReference type="EMBL" id="QASN01000013">
    <property type="protein sequence ID" value="PTU74987.1"/>
    <property type="molecule type" value="Genomic_DNA"/>
</dbReference>
<sequence length="171" mass="18396">MTSYLLLALLLFLGLLRYGLGKGTWRLEALSRERRKTLGAIARPLHPAERQALTASSGLAFDADSGVLHLEGPLALIGWRRPMFVLDGLLVAVPEPLLPCALTYNQAQLLLNPHPGLPHAFVVALNGVSLVCECEARRAGIEQSPARHVSDGGSFHAALPQPAPRFVRQAG</sequence>
<protein>
    <submittedName>
        <fullName evidence="1">Uncharacterized protein</fullName>
    </submittedName>
</protein>
<comment type="caution">
    <text evidence="1">The sequence shown here is derived from an EMBL/GenBank/DDBJ whole genome shotgun (WGS) entry which is preliminary data.</text>
</comment>
<dbReference type="AlphaFoldDB" id="A0A2T5PBC0"/>
<dbReference type="RefSeq" id="WP_108106529.1">
    <property type="nucleotide sequence ID" value="NZ_QASN01000013.1"/>
</dbReference>